<name>A0A0E9XG11_ANGAN</name>
<reference evidence="1" key="2">
    <citation type="journal article" date="2015" name="Fish Shellfish Immunol.">
        <title>Early steps in the European eel (Anguilla anguilla)-Vibrio vulnificus interaction in the gills: Role of the RtxA13 toxin.</title>
        <authorList>
            <person name="Callol A."/>
            <person name="Pajuelo D."/>
            <person name="Ebbesson L."/>
            <person name="Teles M."/>
            <person name="MacKenzie S."/>
            <person name="Amaro C."/>
        </authorList>
    </citation>
    <scope>NUCLEOTIDE SEQUENCE</scope>
</reference>
<proteinExistence type="predicted"/>
<sequence length="34" mass="3597">MAVRPSVMLSMSTRGQCFLTSVTTQAGSMPVPPQ</sequence>
<dbReference type="AlphaFoldDB" id="A0A0E9XG11"/>
<protein>
    <submittedName>
        <fullName evidence="1">Uncharacterized protein</fullName>
    </submittedName>
</protein>
<dbReference type="EMBL" id="GBXM01007949">
    <property type="protein sequence ID" value="JAI00629.1"/>
    <property type="molecule type" value="Transcribed_RNA"/>
</dbReference>
<reference evidence="1" key="1">
    <citation type="submission" date="2014-11" db="EMBL/GenBank/DDBJ databases">
        <authorList>
            <person name="Amaro Gonzalez C."/>
        </authorList>
    </citation>
    <scope>NUCLEOTIDE SEQUENCE</scope>
</reference>
<accession>A0A0E9XG11</accession>
<organism evidence="1">
    <name type="scientific">Anguilla anguilla</name>
    <name type="common">European freshwater eel</name>
    <name type="synonym">Muraena anguilla</name>
    <dbReference type="NCBI Taxonomy" id="7936"/>
    <lineage>
        <taxon>Eukaryota</taxon>
        <taxon>Metazoa</taxon>
        <taxon>Chordata</taxon>
        <taxon>Craniata</taxon>
        <taxon>Vertebrata</taxon>
        <taxon>Euteleostomi</taxon>
        <taxon>Actinopterygii</taxon>
        <taxon>Neopterygii</taxon>
        <taxon>Teleostei</taxon>
        <taxon>Anguilliformes</taxon>
        <taxon>Anguillidae</taxon>
        <taxon>Anguilla</taxon>
    </lineage>
</organism>
<evidence type="ECO:0000313" key="1">
    <source>
        <dbReference type="EMBL" id="JAI00629.1"/>
    </source>
</evidence>